<comment type="function">
    <text evidence="6">Component of the NuA4 histone acetyltransferase complex which is involved in transcriptional activation of selected genes principally by acetylation of nucleosomal histone H4 and H2A. The NuA4 complex is also involved in DNA repair. Involved in gene silencing by neighboring heterochromatin, blockage of the silencing spreading along the chromosome, and required for cell cycle progression through G2/M.</text>
</comment>
<evidence type="ECO:0000256" key="5">
    <source>
        <dbReference type="ARBA" id="ARBA00023242"/>
    </source>
</evidence>
<evidence type="ECO:0000256" key="8">
    <source>
        <dbReference type="SAM" id="Coils"/>
    </source>
</evidence>
<comment type="similarity">
    <text evidence="2 7">Belongs to the enhancer of polycomb family.</text>
</comment>
<dbReference type="InterPro" id="IPR019542">
    <property type="entry name" value="Enhancer_polycomb-like_N"/>
</dbReference>
<feature type="coiled-coil region" evidence="8">
    <location>
        <begin position="387"/>
        <end position="495"/>
    </location>
</feature>
<evidence type="ECO:0000256" key="7">
    <source>
        <dbReference type="RuleBase" id="RU361124"/>
    </source>
</evidence>
<dbReference type="Proteomes" id="UP000644660">
    <property type="component" value="Unassembled WGS sequence"/>
</dbReference>
<dbReference type="EMBL" id="CAEFZW010000001">
    <property type="protein sequence ID" value="CAB4252467.1"/>
    <property type="molecule type" value="Genomic_DNA"/>
</dbReference>
<evidence type="ECO:0000313" key="12">
    <source>
        <dbReference type="Proteomes" id="UP000644660"/>
    </source>
</evidence>
<keyword evidence="11" id="KW-0808">Transferase</keyword>
<feature type="compositionally biased region" description="Low complexity" evidence="9">
    <location>
        <begin position="845"/>
        <end position="855"/>
    </location>
</feature>
<feature type="compositionally biased region" description="Low complexity" evidence="9">
    <location>
        <begin position="818"/>
        <end position="831"/>
    </location>
</feature>
<accession>A0A8H2VBY5</accession>
<evidence type="ECO:0000256" key="2">
    <source>
        <dbReference type="ARBA" id="ARBA00008035"/>
    </source>
</evidence>
<proteinExistence type="inferred from homology"/>
<keyword evidence="12" id="KW-1185">Reference proteome</keyword>
<evidence type="ECO:0000256" key="3">
    <source>
        <dbReference type="ARBA" id="ARBA00023015"/>
    </source>
</evidence>
<dbReference type="Pfam" id="PF10513">
    <property type="entry name" value="EPL1"/>
    <property type="match status" value="1"/>
</dbReference>
<name>A0A8H2VBY5_9SACH</name>
<feature type="compositionally biased region" description="Low complexity" evidence="9">
    <location>
        <begin position="868"/>
        <end position="887"/>
    </location>
</feature>
<feature type="compositionally biased region" description="Basic and acidic residues" evidence="9">
    <location>
        <begin position="1"/>
        <end position="13"/>
    </location>
</feature>
<evidence type="ECO:0000259" key="10">
    <source>
        <dbReference type="Pfam" id="PF10513"/>
    </source>
</evidence>
<dbReference type="GO" id="GO:0035267">
    <property type="term" value="C:NuA4 histone acetyltransferase complex"/>
    <property type="evidence" value="ECO:0007669"/>
    <property type="project" value="InterPro"/>
</dbReference>
<dbReference type="RefSeq" id="XP_041404505.1">
    <property type="nucleotide sequence ID" value="XM_041548571.1"/>
</dbReference>
<evidence type="ECO:0000256" key="1">
    <source>
        <dbReference type="ARBA" id="ARBA00004123"/>
    </source>
</evidence>
<dbReference type="PANTHER" id="PTHR14898">
    <property type="entry name" value="ENHANCER OF POLYCOMB"/>
    <property type="match status" value="1"/>
</dbReference>
<keyword evidence="3 7" id="KW-0805">Transcription regulation</keyword>
<dbReference type="GO" id="GO:0005634">
    <property type="term" value="C:nucleus"/>
    <property type="evidence" value="ECO:0007669"/>
    <property type="project" value="UniProtKB-SubCell"/>
</dbReference>
<reference evidence="11 12" key="1">
    <citation type="submission" date="2020-05" db="EMBL/GenBank/DDBJ databases">
        <authorList>
            <person name="Casaregola S."/>
            <person name="Devillers H."/>
            <person name="Grondin C."/>
        </authorList>
    </citation>
    <scope>NUCLEOTIDE SEQUENCE [LARGE SCALE GENOMIC DNA]</scope>
    <source>
        <strain evidence="11 12">CLIB 1767</strain>
    </source>
</reference>
<dbReference type="GO" id="GO:0006357">
    <property type="term" value="P:regulation of transcription by RNA polymerase II"/>
    <property type="evidence" value="ECO:0007669"/>
    <property type="project" value="InterPro"/>
</dbReference>
<feature type="region of interest" description="Disordered" evidence="9">
    <location>
        <begin position="1"/>
        <end position="23"/>
    </location>
</feature>
<dbReference type="AlphaFoldDB" id="A0A8H2VBY5"/>
<organism evidence="11 12">
    <name type="scientific">Maudiozyma barnettii</name>
    <dbReference type="NCBI Taxonomy" id="61262"/>
    <lineage>
        <taxon>Eukaryota</taxon>
        <taxon>Fungi</taxon>
        <taxon>Dikarya</taxon>
        <taxon>Ascomycota</taxon>
        <taxon>Saccharomycotina</taxon>
        <taxon>Saccharomycetes</taxon>
        <taxon>Saccharomycetales</taxon>
        <taxon>Saccharomycetaceae</taxon>
        <taxon>Maudiozyma</taxon>
    </lineage>
</organism>
<comment type="caution">
    <text evidence="11">The sequence shown here is derived from an EMBL/GenBank/DDBJ whole genome shotgun (WGS) entry which is preliminary data.</text>
</comment>
<keyword evidence="4 7" id="KW-0804">Transcription</keyword>
<gene>
    <name evidence="11" type="ORF">KABA2_01S14322</name>
</gene>
<feature type="compositionally biased region" description="Basic and acidic residues" evidence="9">
    <location>
        <begin position="856"/>
        <end position="866"/>
    </location>
</feature>
<keyword evidence="5 7" id="KW-0539">Nucleus</keyword>
<evidence type="ECO:0000256" key="9">
    <source>
        <dbReference type="SAM" id="MobiDB-lite"/>
    </source>
</evidence>
<dbReference type="OrthoDB" id="435275at2759"/>
<comment type="subcellular location">
    <subcellularLocation>
        <location evidence="1 7">Nucleus</location>
    </subcellularLocation>
</comment>
<dbReference type="InterPro" id="IPR024943">
    <property type="entry name" value="Enhancer_polycomb"/>
</dbReference>
<feature type="region of interest" description="Disordered" evidence="9">
    <location>
        <begin position="818"/>
        <end position="887"/>
    </location>
</feature>
<dbReference type="GO" id="GO:0016740">
    <property type="term" value="F:transferase activity"/>
    <property type="evidence" value="ECO:0007669"/>
    <property type="project" value="UniProtKB-KW"/>
</dbReference>
<evidence type="ECO:0000256" key="6">
    <source>
        <dbReference type="ARBA" id="ARBA00025513"/>
    </source>
</evidence>
<feature type="domain" description="Enhancer of polycomb-like N-terminal" evidence="10">
    <location>
        <begin position="23"/>
        <end position="174"/>
    </location>
</feature>
<protein>
    <recommendedName>
        <fullName evidence="7">Enhancer of polycomb-like protein</fullName>
    </recommendedName>
</protein>
<evidence type="ECO:0000313" key="11">
    <source>
        <dbReference type="EMBL" id="CAB4252467.1"/>
    </source>
</evidence>
<evidence type="ECO:0000256" key="4">
    <source>
        <dbReference type="ARBA" id="ARBA00023163"/>
    </source>
</evidence>
<keyword evidence="8" id="KW-0175">Coiled coil</keyword>
<sequence>MSIVKDHDMDGTGRHSAGSSRFRHRKISVKQHLRIYRPTDLKNLDKQELQQRDVVDVETGVEKNEEKEVHLHRILQKGASQINGKAKEYIPTPDVLPDWPEFDKFYSNHFHEPSTYIKFSATVEDCCGSNYSMDEKDEIFLEEQFNKQLIEDNSKTTTKLSEDEFEILCSAFENAIQDRQPFLSIDPESILSFDEIKPTLLKIDLGEYGLRSSLAKQLNYTDGKRFLTQFDPESQIMARPLINLIDLYGSQIYDYWKIRKIESNGSNIFPTLKFERPGEKEEIDPYVCFRRREVRHPRKTRRIDIINCQKLRSLHKELKRAKELALLVAQREQTSSLLLKKDSDVFDDRIKIKNLKRKLNIRGDEDDLINHRKKQVTVMTIERRRQIEEEEILAAQLAKEKAATEAAELAQAKAAATAATATATSIGNKKLSSKNRALKKHLEQLLKSGEKLTKQQIQQLQQLQRGKSDISSKNLKKEEALLQQQQQQKLLLLQQQQQQQQHQQLLLQQQQSPSISSHVYVKLPFSKIPDIELDDVDKLLSEKEKNAKRFVQERMEKRKLEDGNTFFNLTDDPYNPVFEMNLPEKINSSESAFSSIASSKFVIDKSFFLPNLEKFMNGTSDEVKIFDKNGDRISDILNKELKKVELYNPFDAQKELHSREYPVKFRRRIGRAGIQYLDRKPNMSCAEVANEESMLNEFIDFDAVDKEDNDSDATIDVYDSQSDQLTRFYDKWKYDSPKTGDYGTPFSNEPSRLNKLSNNTQVIRFGTMLGSKSYDQLRKSTMRYRRDYINRIRQQRVLQQQLQQQQQQLLQQQQQQQQLQQPQSQQPQNNQTTNQESKPKKKNNKSPSKNSSTKTTSDHIIKHENIDTAPSTPIPSQSSSVPQQTSS</sequence>
<dbReference type="GeneID" id="64855596"/>